<accession>A0A226ER76</accession>
<dbReference type="Proteomes" id="UP000198287">
    <property type="component" value="Unassembled WGS sequence"/>
</dbReference>
<feature type="compositionally biased region" description="Low complexity" evidence="1">
    <location>
        <begin position="1054"/>
        <end position="1070"/>
    </location>
</feature>
<protein>
    <submittedName>
        <fullName evidence="2">Argininosuccinate synthase</fullName>
    </submittedName>
</protein>
<sequence length="1113" mass="126430">MAPSKKINPTTTRVNYREDAELTEKVISASSKGDLEEISVVLHILEKRQSEIEKGGANIIVPKSVQVKLWNQQAVLRFQFLKVAQDVITDKDKEVSEDFIQRSFVNFDILLDLPNKLGDIGDNKISELYARLSYLACQIGFRLQKRKMYLESLSWCDRAILAHDVWKSTGSQVSDVKMNTRWLALLKAECLRVLERAEEGLKWLSQELATDPTYWERPTVCYDLFEQIPWTEISTHWVTLYKEMCTINPQYNKCSLDFLEEGDPISISQETISRVLRLELNSHFSARHGIPSAMVAIGEALVERSFCHFDNVLGYVAMASGYYFGTPDDVDYALKLVHDAVELIESDDFFRRERNADSTAFLSGLVSIWRGLCLLKTHQYFAEAEMSHLKEQFVAENQDKFKDRDTGEEIRGVSGLSMLNLDHERDWVCSLVHGIEIFFRFSESELVLKKFSNEFCPSVILMSCRLAASLLIAVGDLLTGTKAWYVVNKLAKIYDKKGIMILSASEIVKVIPDLDCEIVTLADKVNAECDSQDLIKHNRAAHYRLSLAKSIACYNLGQYEQGVAHLLHVFQYFETKDNFDATHHLMGEATYVLCWYRTIQFSHKIDLSAFPQSLVKMSPAGIATKAFKTLGGMSRDPDFTNSGWTDLIHNFFLLSCLFEVGTYTMKVLRESGKTRELRCFISDLVNFTQHAGFVSRSLGLIVPMITLDITSRNFMHAQMKIDAVNQVLNNSICPEEIEDGDTANYQKIMDNMKLPITLQRMECMNDLKWVMKSLDIPSLYYRNRSEKVIAAMKTDLRPEFNNTQFQFPEWMRHNLSCSCYVCSHPLILPIAFEFIHSQAKYLNCLPKAKSAMAVLETTKLYHERAIFRLIYNLSLMCVPLVVIASKKWTLKAVENIYTPFCVGPGLDSLMTQMMICPVTDIKMILNAMKKAKLIIETIDPKDYIGKSFPLEMGYSALYKYFVSSGDIKVKGSEIRDIIEKKLNSQAEDNKINCHSPAKFEGPLLDMAPPPPKKGILKVTAKRAPRIKEELIDDCPVVHVPFLKFEPEDEDSEPKSSSSCSSASSLSVPSDKIVKENAQKVKCEPAQTKTLRSQKTAPSGVTERRPRRGATANK</sequence>
<comment type="caution">
    <text evidence="2">The sequence shown here is derived from an EMBL/GenBank/DDBJ whole genome shotgun (WGS) entry which is preliminary data.</text>
</comment>
<dbReference type="OMA" id="TEISTHW"/>
<reference evidence="2 3" key="1">
    <citation type="submission" date="2015-12" db="EMBL/GenBank/DDBJ databases">
        <title>The genome of Folsomia candida.</title>
        <authorList>
            <person name="Faddeeva A."/>
            <person name="Derks M.F."/>
            <person name="Anvar Y."/>
            <person name="Smit S."/>
            <person name="Van Straalen N."/>
            <person name="Roelofs D."/>
        </authorList>
    </citation>
    <scope>NUCLEOTIDE SEQUENCE [LARGE SCALE GENOMIC DNA]</scope>
    <source>
        <strain evidence="2 3">VU population</strain>
        <tissue evidence="2">Whole body</tissue>
    </source>
</reference>
<organism evidence="2 3">
    <name type="scientific">Folsomia candida</name>
    <name type="common">Springtail</name>
    <dbReference type="NCBI Taxonomy" id="158441"/>
    <lineage>
        <taxon>Eukaryota</taxon>
        <taxon>Metazoa</taxon>
        <taxon>Ecdysozoa</taxon>
        <taxon>Arthropoda</taxon>
        <taxon>Hexapoda</taxon>
        <taxon>Collembola</taxon>
        <taxon>Entomobryomorpha</taxon>
        <taxon>Isotomoidea</taxon>
        <taxon>Isotomidae</taxon>
        <taxon>Proisotominae</taxon>
        <taxon>Folsomia</taxon>
    </lineage>
</organism>
<dbReference type="AlphaFoldDB" id="A0A226ER76"/>
<name>A0A226ER76_FOLCA</name>
<dbReference type="EMBL" id="LNIX01000002">
    <property type="protein sequence ID" value="OXA59647.1"/>
    <property type="molecule type" value="Genomic_DNA"/>
</dbReference>
<evidence type="ECO:0000256" key="1">
    <source>
        <dbReference type="SAM" id="MobiDB-lite"/>
    </source>
</evidence>
<gene>
    <name evidence="2" type="ORF">Fcan01_04165</name>
</gene>
<proteinExistence type="predicted"/>
<evidence type="ECO:0000313" key="2">
    <source>
        <dbReference type="EMBL" id="OXA59647.1"/>
    </source>
</evidence>
<evidence type="ECO:0000313" key="3">
    <source>
        <dbReference type="Proteomes" id="UP000198287"/>
    </source>
</evidence>
<feature type="region of interest" description="Disordered" evidence="1">
    <location>
        <begin position="1045"/>
        <end position="1113"/>
    </location>
</feature>
<dbReference type="OrthoDB" id="10552523at2759"/>
<feature type="compositionally biased region" description="Polar residues" evidence="1">
    <location>
        <begin position="1086"/>
        <end position="1098"/>
    </location>
</feature>
<feature type="compositionally biased region" description="Basic and acidic residues" evidence="1">
    <location>
        <begin position="1071"/>
        <end position="1082"/>
    </location>
</feature>
<keyword evidence="3" id="KW-1185">Reference proteome</keyword>